<evidence type="ECO:0000256" key="3">
    <source>
        <dbReference type="ARBA" id="ARBA00007155"/>
    </source>
</evidence>
<keyword evidence="9" id="KW-0131">Cell cycle</keyword>
<dbReference type="Pfam" id="PF00650">
    <property type="entry name" value="CRAL_TRIO"/>
    <property type="match status" value="1"/>
</dbReference>
<evidence type="ECO:0000256" key="1">
    <source>
        <dbReference type="ARBA" id="ARBA00004370"/>
    </source>
</evidence>
<evidence type="ECO:0000259" key="11">
    <source>
        <dbReference type="PROSITE" id="PS50191"/>
    </source>
</evidence>
<keyword evidence="4" id="KW-0813">Transport</keyword>
<evidence type="ECO:0000256" key="8">
    <source>
        <dbReference type="ARBA" id="ARBA00023136"/>
    </source>
</evidence>
<sequence length="469" mass="54888">MAKKNEETKNDPDHDKEDGNNNNQNEQRPHDQNETTDDEDHQDSPENQNDSDDDVDFESVIQGEEELITPYVEMNRKKKKALLEFRCRVEDSILGNYLLGKPNQYLSRTEILKQKEILREITLWGVPLLPSKGDEGTDIVLLKFLRARDFKVHEAFQMLRRTLEWRKVYKTDGILEEELCPDVGKVLCLNSRDREGRPLCYSVYGAFRDREVYKRAFGSEEKCDDFLRWRIQCMEKGIKELEFKNGGVDSTLQISDFKNSPWPLMKELRSVSKKAMVLFQENYPELIHKIIVINAPLWYYVVHMLRSRFLTHNSKRKFVFTRATKVTQTLLKYIAAESLPIQYGGLNRENDDEFSPLDEASELKIKGNSTAYIEFPVSEAGFTMVWDLSVVGWDVSYKEEFIPDDEGSYKILLQNQKRMGDNVRNSFYISEPGKVLITIDNGTFKKKRVLYRFKARPCTVPMYIFLKKQ</sequence>
<evidence type="ECO:0000256" key="7">
    <source>
        <dbReference type="ARBA" id="ARBA00023121"/>
    </source>
</evidence>
<feature type="domain" description="CRAL-TRIO" evidence="11">
    <location>
        <begin position="176"/>
        <end position="351"/>
    </location>
</feature>
<feature type="compositionally biased region" description="Basic and acidic residues" evidence="10">
    <location>
        <begin position="1"/>
        <end position="19"/>
    </location>
</feature>
<accession>A0AA88DJ61</accession>
<dbReference type="GO" id="GO:0016020">
    <property type="term" value="C:membrane"/>
    <property type="evidence" value="ECO:0007669"/>
    <property type="project" value="UniProtKB-SubCell"/>
</dbReference>
<feature type="domain" description="GOLD" evidence="12">
    <location>
        <begin position="358"/>
        <end position="455"/>
    </location>
</feature>
<gene>
    <name evidence="13" type="ORF">TIFTF001_018161</name>
</gene>
<dbReference type="InterPro" id="IPR044834">
    <property type="entry name" value="PATL"/>
</dbReference>
<evidence type="ECO:0000259" key="12">
    <source>
        <dbReference type="PROSITE" id="PS50866"/>
    </source>
</evidence>
<dbReference type="PANTHER" id="PTHR45932:SF3">
    <property type="entry name" value="PATELLIN-4-LIKE"/>
    <property type="match status" value="1"/>
</dbReference>
<dbReference type="PROSITE" id="PS50866">
    <property type="entry name" value="GOLD"/>
    <property type="match status" value="1"/>
</dbReference>
<dbReference type="InterPro" id="IPR036865">
    <property type="entry name" value="CRAL-TRIO_dom_sf"/>
</dbReference>
<dbReference type="InterPro" id="IPR009038">
    <property type="entry name" value="GOLD_dom"/>
</dbReference>
<dbReference type="PROSITE" id="PS50191">
    <property type="entry name" value="CRAL_TRIO"/>
    <property type="match status" value="1"/>
</dbReference>
<keyword evidence="14" id="KW-1185">Reference proteome</keyword>
<organism evidence="13 14">
    <name type="scientific">Ficus carica</name>
    <name type="common">Common fig</name>
    <dbReference type="NCBI Taxonomy" id="3494"/>
    <lineage>
        <taxon>Eukaryota</taxon>
        <taxon>Viridiplantae</taxon>
        <taxon>Streptophyta</taxon>
        <taxon>Embryophyta</taxon>
        <taxon>Tracheophyta</taxon>
        <taxon>Spermatophyta</taxon>
        <taxon>Magnoliopsida</taxon>
        <taxon>eudicotyledons</taxon>
        <taxon>Gunneridae</taxon>
        <taxon>Pentapetalae</taxon>
        <taxon>rosids</taxon>
        <taxon>fabids</taxon>
        <taxon>Rosales</taxon>
        <taxon>Moraceae</taxon>
        <taxon>Ficeae</taxon>
        <taxon>Ficus</taxon>
    </lineage>
</organism>
<comment type="similarity">
    <text evidence="3">Belongs to the patellin family.</text>
</comment>
<dbReference type="GO" id="GO:0008289">
    <property type="term" value="F:lipid binding"/>
    <property type="evidence" value="ECO:0007669"/>
    <property type="project" value="UniProtKB-KW"/>
</dbReference>
<dbReference type="EMBL" id="BTGU01000029">
    <property type="protein sequence ID" value="GMN48984.1"/>
    <property type="molecule type" value="Genomic_DNA"/>
</dbReference>
<comment type="caution">
    <text evidence="13">The sequence shown here is derived from an EMBL/GenBank/DDBJ whole genome shotgun (WGS) entry which is preliminary data.</text>
</comment>
<dbReference type="CDD" id="cd00170">
    <property type="entry name" value="SEC14"/>
    <property type="match status" value="1"/>
</dbReference>
<dbReference type="Gene3D" id="2.60.120.680">
    <property type="entry name" value="GOLD domain"/>
    <property type="match status" value="1"/>
</dbReference>
<evidence type="ECO:0000313" key="14">
    <source>
        <dbReference type="Proteomes" id="UP001187192"/>
    </source>
</evidence>
<proteinExistence type="inferred from homology"/>
<dbReference type="Pfam" id="PF25099">
    <property type="entry name" value="GOLD_PATL1_C"/>
    <property type="match status" value="1"/>
</dbReference>
<keyword evidence="6" id="KW-0132">Cell division</keyword>
<dbReference type="Proteomes" id="UP001187192">
    <property type="component" value="Unassembled WGS sequence"/>
</dbReference>
<dbReference type="GO" id="GO:0051301">
    <property type="term" value="P:cell division"/>
    <property type="evidence" value="ECO:0007669"/>
    <property type="project" value="UniProtKB-KW"/>
</dbReference>
<dbReference type="Pfam" id="PF03765">
    <property type="entry name" value="CRAL_TRIO_N"/>
    <property type="match status" value="1"/>
</dbReference>
<dbReference type="PRINTS" id="PR00180">
    <property type="entry name" value="CRETINALDHBP"/>
</dbReference>
<name>A0AA88DJ61_FICCA</name>
<dbReference type="SMART" id="SM00516">
    <property type="entry name" value="SEC14"/>
    <property type="match status" value="1"/>
</dbReference>
<dbReference type="InterPro" id="IPR056794">
    <property type="entry name" value="PATL1-6_C_GOLD"/>
</dbReference>
<evidence type="ECO:0000256" key="10">
    <source>
        <dbReference type="SAM" id="MobiDB-lite"/>
    </source>
</evidence>
<evidence type="ECO:0000256" key="2">
    <source>
        <dbReference type="ARBA" id="ARBA00004496"/>
    </source>
</evidence>
<dbReference type="Gene3D" id="3.40.525.10">
    <property type="entry name" value="CRAL-TRIO lipid binding domain"/>
    <property type="match status" value="1"/>
</dbReference>
<dbReference type="InterPro" id="IPR036273">
    <property type="entry name" value="CRAL/TRIO_N_dom_sf"/>
</dbReference>
<comment type="subcellular location">
    <subcellularLocation>
        <location evidence="2">Cytoplasm</location>
    </subcellularLocation>
    <subcellularLocation>
        <location evidence="1">Membrane</location>
    </subcellularLocation>
</comment>
<dbReference type="SMART" id="SM01100">
    <property type="entry name" value="CRAL_TRIO_N"/>
    <property type="match status" value="1"/>
</dbReference>
<evidence type="ECO:0000256" key="9">
    <source>
        <dbReference type="ARBA" id="ARBA00023306"/>
    </source>
</evidence>
<dbReference type="InterPro" id="IPR001251">
    <property type="entry name" value="CRAL-TRIO_dom"/>
</dbReference>
<dbReference type="GO" id="GO:0005737">
    <property type="term" value="C:cytoplasm"/>
    <property type="evidence" value="ECO:0007669"/>
    <property type="project" value="UniProtKB-SubCell"/>
</dbReference>
<dbReference type="PANTHER" id="PTHR45932">
    <property type="entry name" value="PATELLIN-1"/>
    <property type="match status" value="1"/>
</dbReference>
<dbReference type="SUPFAM" id="SSF52087">
    <property type="entry name" value="CRAL/TRIO domain"/>
    <property type="match status" value="1"/>
</dbReference>
<feature type="region of interest" description="Disordered" evidence="10">
    <location>
        <begin position="1"/>
        <end position="55"/>
    </location>
</feature>
<evidence type="ECO:0000256" key="4">
    <source>
        <dbReference type="ARBA" id="ARBA00022448"/>
    </source>
</evidence>
<dbReference type="InterPro" id="IPR011074">
    <property type="entry name" value="CRAL/TRIO_N_dom"/>
</dbReference>
<dbReference type="SUPFAM" id="SSF46938">
    <property type="entry name" value="CRAL/TRIO N-terminal domain"/>
    <property type="match status" value="1"/>
</dbReference>
<keyword evidence="8" id="KW-0472">Membrane</keyword>
<evidence type="ECO:0000256" key="5">
    <source>
        <dbReference type="ARBA" id="ARBA00022490"/>
    </source>
</evidence>
<protein>
    <recommendedName>
        <fullName evidence="15">Patellin-4</fullName>
    </recommendedName>
</protein>
<evidence type="ECO:0000313" key="13">
    <source>
        <dbReference type="EMBL" id="GMN48984.1"/>
    </source>
</evidence>
<keyword evidence="5" id="KW-0963">Cytoplasm</keyword>
<evidence type="ECO:0008006" key="15">
    <source>
        <dbReference type="Google" id="ProtNLM"/>
    </source>
</evidence>
<evidence type="ECO:0000256" key="6">
    <source>
        <dbReference type="ARBA" id="ARBA00022618"/>
    </source>
</evidence>
<dbReference type="AlphaFoldDB" id="A0AA88DJ61"/>
<keyword evidence="7" id="KW-0446">Lipid-binding</keyword>
<dbReference type="Gene3D" id="1.10.8.20">
    <property type="entry name" value="N-terminal domain of phosphatidylinositol transfer protein sec14p"/>
    <property type="match status" value="1"/>
</dbReference>
<reference evidence="13" key="1">
    <citation type="submission" date="2023-07" db="EMBL/GenBank/DDBJ databases">
        <title>draft genome sequence of fig (Ficus carica).</title>
        <authorList>
            <person name="Takahashi T."/>
            <person name="Nishimura K."/>
        </authorList>
    </citation>
    <scope>NUCLEOTIDE SEQUENCE</scope>
</reference>